<comment type="caution">
    <text evidence="3">The sequence shown here is derived from an EMBL/GenBank/DDBJ whole genome shotgun (WGS) entry which is preliminary data.</text>
</comment>
<dbReference type="InterPro" id="IPR001296">
    <property type="entry name" value="Glyco_trans_1"/>
</dbReference>
<dbReference type="GO" id="GO:0016757">
    <property type="term" value="F:glycosyltransferase activity"/>
    <property type="evidence" value="ECO:0007669"/>
    <property type="project" value="InterPro"/>
</dbReference>
<proteinExistence type="predicted"/>
<evidence type="ECO:0000259" key="2">
    <source>
        <dbReference type="Pfam" id="PF13477"/>
    </source>
</evidence>
<protein>
    <submittedName>
        <fullName evidence="3">Glycosyltransferase involved in cell wall biosynthesis</fullName>
    </submittedName>
</protein>
<dbReference type="InterPro" id="IPR050194">
    <property type="entry name" value="Glycosyltransferase_grp1"/>
</dbReference>
<dbReference type="SUPFAM" id="SSF53756">
    <property type="entry name" value="UDP-Glycosyltransferase/glycogen phosphorylase"/>
    <property type="match status" value="1"/>
</dbReference>
<keyword evidence="4" id="KW-1185">Reference proteome</keyword>
<accession>A0A841HGB2</accession>
<dbReference type="Pfam" id="PF13477">
    <property type="entry name" value="Glyco_trans_4_2"/>
    <property type="match status" value="1"/>
</dbReference>
<name>A0A841HGB2_9GAMM</name>
<sequence>MTDINRKRLFLLSDANTAHTERWAVALAQRGYEILLFSLTVPLTPALLSIPGVRFETAGIGVDLAYSNEGSARKLLYLRALPMIRRLAREFRPSVCHAHYASSYGVLAMLARLPRLVVSVWGADVYNTPHRSMLHRMIVTAAIRSADIVLSTSNVMRQETLRLCRREIGVVPFGIDTRRFQPRDRPQSRELTVGTVKSLEDKYGIDVLLRAFASACERVPDPRLRLLIVGGGSRREALEKLSRDLGIEGRTVFAGRVDYARTPEMHSALDIAVFPSVEDSESFGVSVIEAQACATPVIVSNVGGLPEVVLEGESAIVVPPRDVEALSNAIGKLATAPALRSAMGEAGRRHVVDNYELERCVDLLDRFYAQLQQR</sequence>
<feature type="domain" description="Glycosyltransferase subfamily 4-like N-terminal" evidence="2">
    <location>
        <begin position="9"/>
        <end position="153"/>
    </location>
</feature>
<dbReference type="InterPro" id="IPR028098">
    <property type="entry name" value="Glyco_trans_4-like_N"/>
</dbReference>
<gene>
    <name evidence="3" type="ORF">HNQ60_000450</name>
</gene>
<dbReference type="Gene3D" id="3.40.50.2000">
    <property type="entry name" value="Glycogen Phosphorylase B"/>
    <property type="match status" value="2"/>
</dbReference>
<dbReference type="AlphaFoldDB" id="A0A841HGB2"/>
<reference evidence="3 4" key="1">
    <citation type="submission" date="2020-08" db="EMBL/GenBank/DDBJ databases">
        <title>Genomic Encyclopedia of Type Strains, Phase IV (KMG-IV): sequencing the most valuable type-strain genomes for metagenomic binning, comparative biology and taxonomic classification.</title>
        <authorList>
            <person name="Goeker M."/>
        </authorList>
    </citation>
    <scope>NUCLEOTIDE SEQUENCE [LARGE SCALE GENOMIC DNA]</scope>
    <source>
        <strain evidence="3 4">DSM 26723</strain>
    </source>
</reference>
<evidence type="ECO:0000259" key="1">
    <source>
        <dbReference type="Pfam" id="PF00534"/>
    </source>
</evidence>
<evidence type="ECO:0000313" key="4">
    <source>
        <dbReference type="Proteomes" id="UP000588068"/>
    </source>
</evidence>
<organism evidence="3 4">
    <name type="scientific">Povalibacter uvarum</name>
    <dbReference type="NCBI Taxonomy" id="732238"/>
    <lineage>
        <taxon>Bacteria</taxon>
        <taxon>Pseudomonadati</taxon>
        <taxon>Pseudomonadota</taxon>
        <taxon>Gammaproteobacteria</taxon>
        <taxon>Steroidobacterales</taxon>
        <taxon>Steroidobacteraceae</taxon>
        <taxon>Povalibacter</taxon>
    </lineage>
</organism>
<keyword evidence="3" id="KW-0808">Transferase</keyword>
<evidence type="ECO:0000313" key="3">
    <source>
        <dbReference type="EMBL" id="MBB6091604.1"/>
    </source>
</evidence>
<dbReference type="PANTHER" id="PTHR45947:SF3">
    <property type="entry name" value="SULFOQUINOVOSYL TRANSFERASE SQD2"/>
    <property type="match status" value="1"/>
</dbReference>
<dbReference type="Pfam" id="PF00534">
    <property type="entry name" value="Glycos_transf_1"/>
    <property type="match status" value="1"/>
</dbReference>
<dbReference type="RefSeq" id="WP_184329394.1">
    <property type="nucleotide sequence ID" value="NZ_JACHHZ010000001.1"/>
</dbReference>
<feature type="domain" description="Glycosyl transferase family 1" evidence="1">
    <location>
        <begin position="186"/>
        <end position="349"/>
    </location>
</feature>
<dbReference type="EMBL" id="JACHHZ010000001">
    <property type="protein sequence ID" value="MBB6091604.1"/>
    <property type="molecule type" value="Genomic_DNA"/>
</dbReference>
<dbReference type="PANTHER" id="PTHR45947">
    <property type="entry name" value="SULFOQUINOVOSYL TRANSFERASE SQD2"/>
    <property type="match status" value="1"/>
</dbReference>
<dbReference type="Proteomes" id="UP000588068">
    <property type="component" value="Unassembled WGS sequence"/>
</dbReference>